<keyword evidence="1" id="KW-0472">Membrane</keyword>
<dbReference type="PANTHER" id="PTHR36834">
    <property type="entry name" value="MEMBRANE PROTEIN-RELATED"/>
    <property type="match status" value="1"/>
</dbReference>
<sequence length="189" mass="20863">MSNPVEYSIEHLADVSKDIPNMVVQLSFLVMSGIIVLVFAFAKNLKGARIGVMTTLLIEYMFLILGSTVIYRTSGDTYMYKLTPFWSYVAIADGQKELIEENLLNVALGIPFGFLLSFICTKNALLKSFLFGAAFSACIELSQLFFNRGLCEFDDLFHNTLGSVVGCGIGMLMIGGIRKVRGSKILRTT</sequence>
<feature type="transmembrane region" description="Helical" evidence="1">
    <location>
        <begin position="22"/>
        <end position="42"/>
    </location>
</feature>
<organism evidence="3 4">
    <name type="scientific">Segatella copri</name>
    <dbReference type="NCBI Taxonomy" id="165179"/>
    <lineage>
        <taxon>Bacteria</taxon>
        <taxon>Pseudomonadati</taxon>
        <taxon>Bacteroidota</taxon>
        <taxon>Bacteroidia</taxon>
        <taxon>Bacteroidales</taxon>
        <taxon>Prevotellaceae</taxon>
        <taxon>Segatella</taxon>
    </lineage>
</organism>
<evidence type="ECO:0000313" key="3">
    <source>
        <dbReference type="EMBL" id="MCW4128000.1"/>
    </source>
</evidence>
<dbReference type="InterPro" id="IPR053150">
    <property type="entry name" value="Teicoplanin_resist-assoc"/>
</dbReference>
<dbReference type="Pfam" id="PF04892">
    <property type="entry name" value="VanZ"/>
    <property type="match status" value="1"/>
</dbReference>
<dbReference type="PANTHER" id="PTHR36834:SF1">
    <property type="entry name" value="INTEGRAL MEMBRANE PROTEIN"/>
    <property type="match status" value="1"/>
</dbReference>
<feature type="transmembrane region" description="Helical" evidence="1">
    <location>
        <begin position="158"/>
        <end position="177"/>
    </location>
</feature>
<dbReference type="RefSeq" id="WP_264965879.1">
    <property type="nucleotide sequence ID" value="NZ_JAPDVK010000002.1"/>
</dbReference>
<dbReference type="InterPro" id="IPR006976">
    <property type="entry name" value="VanZ-like"/>
</dbReference>
<gene>
    <name evidence="3" type="ORF">ONT16_06990</name>
</gene>
<feature type="transmembrane region" description="Helical" evidence="1">
    <location>
        <begin position="128"/>
        <end position="146"/>
    </location>
</feature>
<evidence type="ECO:0000313" key="4">
    <source>
        <dbReference type="Proteomes" id="UP001209344"/>
    </source>
</evidence>
<feature type="transmembrane region" description="Helical" evidence="1">
    <location>
        <begin position="103"/>
        <end position="121"/>
    </location>
</feature>
<feature type="transmembrane region" description="Helical" evidence="1">
    <location>
        <begin position="49"/>
        <end position="71"/>
    </location>
</feature>
<proteinExistence type="predicted"/>
<keyword evidence="1" id="KW-0812">Transmembrane</keyword>
<reference evidence="3" key="1">
    <citation type="submission" date="2022-11" db="EMBL/GenBank/DDBJ databases">
        <title>Genomic repertoires linked with pathogenic potency of arthritogenic Prevotella copri isolated from the gut of rheumatoid arthritis patients.</title>
        <authorList>
            <person name="Nii T."/>
            <person name="Maeda Y."/>
            <person name="Motooka D."/>
            <person name="Naito M."/>
            <person name="Matsumoto Y."/>
            <person name="Ogawa T."/>
            <person name="Oguro-Igashira E."/>
            <person name="Kishikawa T."/>
            <person name="Yamashita M."/>
            <person name="Koizumi S."/>
            <person name="Kurakawa T."/>
            <person name="Okumura R."/>
            <person name="Kayama H."/>
            <person name="Murakami M."/>
            <person name="Sakaguchi T."/>
            <person name="Das B."/>
            <person name="Nakamura S."/>
            <person name="Okada Y."/>
            <person name="Kumanogoh A."/>
            <person name="Takeda K."/>
        </authorList>
    </citation>
    <scope>NUCLEOTIDE SEQUENCE</scope>
    <source>
        <strain evidence="3">F3-75</strain>
    </source>
</reference>
<dbReference type="EMBL" id="JAPDVK010000002">
    <property type="protein sequence ID" value="MCW4128000.1"/>
    <property type="molecule type" value="Genomic_DNA"/>
</dbReference>
<feature type="domain" description="VanZ-like" evidence="2">
    <location>
        <begin position="60"/>
        <end position="172"/>
    </location>
</feature>
<protein>
    <submittedName>
        <fullName evidence="3">VanZ family protein</fullName>
    </submittedName>
</protein>
<dbReference type="Proteomes" id="UP001209344">
    <property type="component" value="Unassembled WGS sequence"/>
</dbReference>
<name>A0AAP3BBE7_9BACT</name>
<comment type="caution">
    <text evidence="3">The sequence shown here is derived from an EMBL/GenBank/DDBJ whole genome shotgun (WGS) entry which is preliminary data.</text>
</comment>
<dbReference type="AlphaFoldDB" id="A0AAP3BBE7"/>
<evidence type="ECO:0000259" key="2">
    <source>
        <dbReference type="Pfam" id="PF04892"/>
    </source>
</evidence>
<accession>A0AAP3BBE7</accession>
<keyword evidence="1" id="KW-1133">Transmembrane helix</keyword>
<evidence type="ECO:0000256" key="1">
    <source>
        <dbReference type="SAM" id="Phobius"/>
    </source>
</evidence>